<proteinExistence type="predicted"/>
<keyword evidence="3" id="KW-1185">Reference proteome</keyword>
<name>A0A1I3R2W9_9RHOB</name>
<protein>
    <submittedName>
        <fullName evidence="2">Uncharacterized protein</fullName>
    </submittedName>
</protein>
<gene>
    <name evidence="2" type="ORF">SAMN04488095_2735</name>
</gene>
<feature type="chain" id="PRO_5011458802" evidence="1">
    <location>
        <begin position="36"/>
        <end position="181"/>
    </location>
</feature>
<dbReference type="STRING" id="390807.SAMN04488095_2735"/>
<keyword evidence="1" id="KW-0732">Signal</keyword>
<dbReference type="AlphaFoldDB" id="A0A1I3R2W9"/>
<sequence>MLHAISFRTGLVACASSLAAMVVLSASAMANPARAAMLDAFATNCFSPFLNAATAEANIASTGARIDYYDLTFAVVQRTSDTDITPGTDRRCEVSFDGDHGADAAEVATNALAAERILTDAPLPATHADAALPGTTLLAARALNPNRVAVVHTGTRPGPNGVETFLSVERLTPNASSEALR</sequence>
<evidence type="ECO:0000256" key="1">
    <source>
        <dbReference type="SAM" id="SignalP"/>
    </source>
</evidence>
<organism evidence="2 3">
    <name type="scientific">Jannaschia pohangensis</name>
    <dbReference type="NCBI Taxonomy" id="390807"/>
    <lineage>
        <taxon>Bacteria</taxon>
        <taxon>Pseudomonadati</taxon>
        <taxon>Pseudomonadota</taxon>
        <taxon>Alphaproteobacteria</taxon>
        <taxon>Rhodobacterales</taxon>
        <taxon>Roseobacteraceae</taxon>
        <taxon>Jannaschia</taxon>
    </lineage>
</organism>
<reference evidence="2 3" key="1">
    <citation type="submission" date="2016-10" db="EMBL/GenBank/DDBJ databases">
        <authorList>
            <person name="de Groot N.N."/>
        </authorList>
    </citation>
    <scope>NUCLEOTIDE SEQUENCE [LARGE SCALE GENOMIC DNA]</scope>
    <source>
        <strain evidence="2 3">DSM 19073</strain>
    </source>
</reference>
<dbReference type="Proteomes" id="UP000199110">
    <property type="component" value="Unassembled WGS sequence"/>
</dbReference>
<feature type="signal peptide" evidence="1">
    <location>
        <begin position="1"/>
        <end position="35"/>
    </location>
</feature>
<accession>A0A1I3R2W9</accession>
<dbReference type="EMBL" id="FORA01000003">
    <property type="protein sequence ID" value="SFJ39606.1"/>
    <property type="molecule type" value="Genomic_DNA"/>
</dbReference>
<evidence type="ECO:0000313" key="2">
    <source>
        <dbReference type="EMBL" id="SFJ39606.1"/>
    </source>
</evidence>
<evidence type="ECO:0000313" key="3">
    <source>
        <dbReference type="Proteomes" id="UP000199110"/>
    </source>
</evidence>